<evidence type="ECO:0000259" key="2">
    <source>
        <dbReference type="Pfam" id="PF13837"/>
    </source>
</evidence>
<accession>A0ABC9BDA8</accession>
<feature type="compositionally biased region" description="Low complexity" evidence="1">
    <location>
        <begin position="122"/>
        <end position="141"/>
    </location>
</feature>
<dbReference type="AlphaFoldDB" id="A0ABC9BDA8"/>
<dbReference type="PANTHER" id="PTHR31307">
    <property type="entry name" value="TRIHELIX TRANSCRIPTION FACTOR ASIL2"/>
    <property type="match status" value="1"/>
</dbReference>
<evidence type="ECO:0000313" key="4">
    <source>
        <dbReference type="Proteomes" id="UP001497457"/>
    </source>
</evidence>
<evidence type="ECO:0000313" key="3">
    <source>
        <dbReference type="EMBL" id="CAL4999425.1"/>
    </source>
</evidence>
<feature type="compositionally biased region" description="Acidic residues" evidence="1">
    <location>
        <begin position="142"/>
        <end position="165"/>
    </location>
</feature>
<dbReference type="FunFam" id="1.10.10.60:FF:000152">
    <property type="entry name" value="Trihelix transcription factor ASIL2"/>
    <property type="match status" value="1"/>
</dbReference>
<organism evidence="3 4">
    <name type="scientific">Urochloa decumbens</name>
    <dbReference type="NCBI Taxonomy" id="240449"/>
    <lineage>
        <taxon>Eukaryota</taxon>
        <taxon>Viridiplantae</taxon>
        <taxon>Streptophyta</taxon>
        <taxon>Embryophyta</taxon>
        <taxon>Tracheophyta</taxon>
        <taxon>Spermatophyta</taxon>
        <taxon>Magnoliopsida</taxon>
        <taxon>Liliopsida</taxon>
        <taxon>Poales</taxon>
        <taxon>Poaceae</taxon>
        <taxon>PACMAD clade</taxon>
        <taxon>Panicoideae</taxon>
        <taxon>Panicodae</taxon>
        <taxon>Paniceae</taxon>
        <taxon>Melinidinae</taxon>
        <taxon>Urochloa</taxon>
    </lineage>
</organism>
<dbReference type="InterPro" id="IPR044823">
    <property type="entry name" value="ASIL1/2-like"/>
</dbReference>
<dbReference type="InterPro" id="IPR038077">
    <property type="entry name" value="Troponin_sf"/>
</dbReference>
<proteinExistence type="predicted"/>
<feature type="domain" description="Myb/SANT-like DNA-binding" evidence="2">
    <location>
        <begin position="29"/>
        <end position="118"/>
    </location>
</feature>
<dbReference type="Pfam" id="PF13837">
    <property type="entry name" value="Myb_DNA-bind_4"/>
    <property type="match status" value="1"/>
</dbReference>
<name>A0ABC9BDA8_9POAL</name>
<dbReference type="PANTHER" id="PTHR31307:SF3">
    <property type="entry name" value="HOMEODOMAIN-LIKE SUPERFAMILY PROTEIN"/>
    <property type="match status" value="1"/>
</dbReference>
<gene>
    <name evidence="3" type="ORF">URODEC1_LOCUS64342</name>
</gene>
<dbReference type="Proteomes" id="UP001497457">
    <property type="component" value="Chromosome 25rd"/>
</dbReference>
<feature type="region of interest" description="Disordered" evidence="1">
    <location>
        <begin position="1"/>
        <end position="29"/>
    </location>
</feature>
<protein>
    <recommendedName>
        <fullName evidence="2">Myb/SANT-like DNA-binding domain-containing protein</fullName>
    </recommendedName>
</protein>
<keyword evidence="4" id="KW-1185">Reference proteome</keyword>
<reference evidence="3" key="1">
    <citation type="submission" date="2024-10" db="EMBL/GenBank/DDBJ databases">
        <authorList>
            <person name="Ryan C."/>
        </authorList>
    </citation>
    <scope>NUCLEOTIDE SEQUENCE [LARGE SCALE GENOMIC DNA]</scope>
</reference>
<sequence length="337" mass="37460">MTPPGAHDDADEPPRRRPSLLKKSAPAQPWSDQETLHLIAAYDERWTALGRGQLKAQQWEEVAADTAARCAATPGVAVQRKTGTQCRHKLEKLRKRYRTEAARPVTSLWTFFRRMDQLERGPNAAPSAAYPPAAGSPPAAASDEEDEEEEEEEEEENQEEEEEEEVVPRNNNTRSINGIIREFGTGLAPRHPQLQQLQQQPPPLPSSVTPSTAPPRKRVAYEAAKAAAAAAAAVAADKAKAKEEEEEVVELVRRPSGHGGGNAQLSAVLRDFSEGVMRLERRRMEMQWEIERGWQEVEARHAKMLQDAQRKLRDTIAASYALPPKKARRDYGSSGDS</sequence>
<evidence type="ECO:0000256" key="1">
    <source>
        <dbReference type="SAM" id="MobiDB-lite"/>
    </source>
</evidence>
<dbReference type="SMART" id="SM00595">
    <property type="entry name" value="MADF"/>
    <property type="match status" value="1"/>
</dbReference>
<dbReference type="Gene3D" id="1.10.10.60">
    <property type="entry name" value="Homeodomain-like"/>
    <property type="match status" value="1"/>
</dbReference>
<feature type="region of interest" description="Disordered" evidence="1">
    <location>
        <begin position="247"/>
        <end position="266"/>
    </location>
</feature>
<feature type="region of interest" description="Disordered" evidence="1">
    <location>
        <begin position="120"/>
        <end position="216"/>
    </location>
</feature>
<feature type="compositionally biased region" description="Basic and acidic residues" evidence="1">
    <location>
        <begin position="1"/>
        <end position="15"/>
    </location>
</feature>
<dbReference type="SUPFAM" id="SSF90250">
    <property type="entry name" value="Troponin coil-coiled subunits"/>
    <property type="match status" value="1"/>
</dbReference>
<dbReference type="EMBL" id="OZ075135">
    <property type="protein sequence ID" value="CAL4999425.1"/>
    <property type="molecule type" value="Genomic_DNA"/>
</dbReference>
<dbReference type="InterPro" id="IPR044822">
    <property type="entry name" value="Myb_DNA-bind_4"/>
</dbReference>